<protein>
    <recommendedName>
        <fullName evidence="11 12">Signal recognition particle subunit SRP68</fullName>
        <shortName evidence="12">SRP68</shortName>
    </recommendedName>
</protein>
<dbReference type="FunCoup" id="A9VCR0">
    <property type="interactions" value="1379"/>
</dbReference>
<comment type="similarity">
    <text evidence="4 12">Belongs to the SRP68 family.</text>
</comment>
<evidence type="ECO:0000256" key="3">
    <source>
        <dbReference type="ARBA" id="ARBA00004604"/>
    </source>
</evidence>
<dbReference type="PANTHER" id="PTHR12860">
    <property type="entry name" value="SIGNAL RECOGNITION PARTICLE 68 KDA PROTEIN"/>
    <property type="match status" value="1"/>
</dbReference>
<comment type="function">
    <text evidence="12">Component of the signal recognition particle (SRP) complex, a ribonucleoprotein complex that mediates the cotranslational targeting of secretory and membrane proteins to the endoplasmic reticulum (ER). The SRP complex interacts with the signal sequence in nascent secretory and membrane proteins and directs them to the membrane of the ER.</text>
</comment>
<dbReference type="PIRSF" id="PIRSF038995">
    <property type="entry name" value="SRP68"/>
    <property type="match status" value="1"/>
</dbReference>
<dbReference type="eggNOG" id="KOG2460">
    <property type="taxonomic scope" value="Eukaryota"/>
</dbReference>
<dbReference type="GO" id="GO:0030942">
    <property type="term" value="F:endoplasmic reticulum signal peptide binding"/>
    <property type="evidence" value="ECO:0007669"/>
    <property type="project" value="InterPro"/>
</dbReference>
<gene>
    <name evidence="13" type="ORF">MONBRDRAFT_39183</name>
</gene>
<evidence type="ECO:0000256" key="9">
    <source>
        <dbReference type="ARBA" id="ARBA00023242"/>
    </source>
</evidence>
<accession>A9VCR0</accession>
<dbReference type="Proteomes" id="UP000001357">
    <property type="component" value="Unassembled WGS sequence"/>
</dbReference>
<dbReference type="InterPro" id="IPR034652">
    <property type="entry name" value="SRP68-RBD"/>
</dbReference>
<evidence type="ECO:0000256" key="6">
    <source>
        <dbReference type="ARBA" id="ARBA00022824"/>
    </source>
</evidence>
<dbReference type="GO" id="GO:0005786">
    <property type="term" value="C:signal recognition particle, endoplasmic reticulum targeting"/>
    <property type="evidence" value="ECO:0000318"/>
    <property type="project" value="GO_Central"/>
</dbReference>
<dbReference type="PANTHER" id="PTHR12860:SF0">
    <property type="entry name" value="SIGNAL RECOGNITION PARTICLE SUBUNIT SRP68"/>
    <property type="match status" value="1"/>
</dbReference>
<evidence type="ECO:0000256" key="10">
    <source>
        <dbReference type="ARBA" id="ARBA00023274"/>
    </source>
</evidence>
<dbReference type="GeneID" id="5895764"/>
<evidence type="ECO:0000313" key="13">
    <source>
        <dbReference type="EMBL" id="EDQ84729.1"/>
    </source>
</evidence>
<dbReference type="CDD" id="cd15481">
    <property type="entry name" value="SRP68-RBD"/>
    <property type="match status" value="1"/>
</dbReference>
<dbReference type="GO" id="GO:0005783">
    <property type="term" value="C:endoplasmic reticulum"/>
    <property type="evidence" value="ECO:0007669"/>
    <property type="project" value="UniProtKB-SubCell"/>
</dbReference>
<dbReference type="EMBL" id="CH991582">
    <property type="protein sequence ID" value="EDQ84729.1"/>
    <property type="molecule type" value="Genomic_DNA"/>
</dbReference>
<dbReference type="GO" id="GO:0006614">
    <property type="term" value="P:SRP-dependent cotranslational protein targeting to membrane"/>
    <property type="evidence" value="ECO:0000318"/>
    <property type="project" value="GO_Central"/>
</dbReference>
<keyword evidence="7 12" id="KW-0694">RNA-binding</keyword>
<comment type="subcellular location">
    <subcellularLocation>
        <location evidence="2 12">Cytoplasm</location>
    </subcellularLocation>
    <subcellularLocation>
        <location evidence="1">Endoplasmic reticulum</location>
    </subcellularLocation>
    <subcellularLocation>
        <location evidence="3">Nucleus</location>
        <location evidence="3">Nucleolus</location>
    </subcellularLocation>
</comment>
<evidence type="ECO:0000256" key="12">
    <source>
        <dbReference type="PIRNR" id="PIRNR038995"/>
    </source>
</evidence>
<dbReference type="GO" id="GO:0008312">
    <property type="term" value="F:7S RNA binding"/>
    <property type="evidence" value="ECO:0007669"/>
    <property type="project" value="InterPro"/>
</dbReference>
<proteinExistence type="inferred from homology"/>
<dbReference type="InParanoid" id="A9VCR0"/>
<evidence type="ECO:0000256" key="5">
    <source>
        <dbReference type="ARBA" id="ARBA00022490"/>
    </source>
</evidence>
<reference evidence="13 14" key="1">
    <citation type="journal article" date="2008" name="Nature">
        <title>The genome of the choanoflagellate Monosiga brevicollis and the origin of metazoans.</title>
        <authorList>
            <consortium name="JGI Sequencing"/>
            <person name="King N."/>
            <person name="Westbrook M.J."/>
            <person name="Young S.L."/>
            <person name="Kuo A."/>
            <person name="Abedin M."/>
            <person name="Chapman J."/>
            <person name="Fairclough S."/>
            <person name="Hellsten U."/>
            <person name="Isogai Y."/>
            <person name="Letunic I."/>
            <person name="Marr M."/>
            <person name="Pincus D."/>
            <person name="Putnam N."/>
            <person name="Rokas A."/>
            <person name="Wright K.J."/>
            <person name="Zuzow R."/>
            <person name="Dirks W."/>
            <person name="Good M."/>
            <person name="Goodstein D."/>
            <person name="Lemons D."/>
            <person name="Li W."/>
            <person name="Lyons J.B."/>
            <person name="Morris A."/>
            <person name="Nichols S."/>
            <person name="Richter D.J."/>
            <person name="Salamov A."/>
            <person name="Bork P."/>
            <person name="Lim W.A."/>
            <person name="Manning G."/>
            <person name="Miller W.T."/>
            <person name="McGinnis W."/>
            <person name="Shapiro H."/>
            <person name="Tjian R."/>
            <person name="Grigoriev I.V."/>
            <person name="Rokhsar D."/>
        </authorList>
    </citation>
    <scope>NUCLEOTIDE SEQUENCE [LARGE SCALE GENOMIC DNA]</scope>
    <source>
        <strain evidence="14">MX1 / ATCC 50154</strain>
    </source>
</reference>
<keyword evidence="9" id="KW-0539">Nucleus</keyword>
<dbReference type="Gene3D" id="1.10.3450.40">
    <property type="entry name" value="Signal recognition particle, SRP68 subunit, RNA-binding domain"/>
    <property type="match status" value="1"/>
</dbReference>
<evidence type="ECO:0000256" key="4">
    <source>
        <dbReference type="ARBA" id="ARBA00009352"/>
    </source>
</evidence>
<dbReference type="KEGG" id="mbr:MONBRDRAFT_39183"/>
<dbReference type="RefSeq" id="XP_001750515.1">
    <property type="nucleotide sequence ID" value="XM_001750463.1"/>
</dbReference>
<keyword evidence="10 12" id="KW-0687">Ribonucleoprotein</keyword>
<dbReference type="GO" id="GO:0005730">
    <property type="term" value="C:nucleolus"/>
    <property type="evidence" value="ECO:0007669"/>
    <property type="project" value="UniProtKB-SubCell"/>
</dbReference>
<name>A9VCR0_MONBE</name>
<keyword evidence="5 12" id="KW-0963">Cytoplasm</keyword>
<keyword evidence="6" id="KW-0256">Endoplasmic reticulum</keyword>
<dbReference type="STRING" id="81824.A9VCR0"/>
<keyword evidence="8 12" id="KW-0733">Signal recognition particle</keyword>
<evidence type="ECO:0000256" key="8">
    <source>
        <dbReference type="ARBA" id="ARBA00023135"/>
    </source>
</evidence>
<keyword evidence="14" id="KW-1185">Reference proteome</keyword>
<evidence type="ECO:0000256" key="7">
    <source>
        <dbReference type="ARBA" id="ARBA00022884"/>
    </source>
</evidence>
<evidence type="ECO:0000256" key="2">
    <source>
        <dbReference type="ARBA" id="ARBA00004496"/>
    </source>
</evidence>
<dbReference type="Pfam" id="PF16969">
    <property type="entry name" value="SRP68"/>
    <property type="match status" value="1"/>
</dbReference>
<dbReference type="OMA" id="DERFIHI"/>
<organism evidence="13 14">
    <name type="scientific">Monosiga brevicollis</name>
    <name type="common">Choanoflagellate</name>
    <dbReference type="NCBI Taxonomy" id="81824"/>
    <lineage>
        <taxon>Eukaryota</taxon>
        <taxon>Choanoflagellata</taxon>
        <taxon>Craspedida</taxon>
        <taxon>Salpingoecidae</taxon>
        <taxon>Monosiga</taxon>
    </lineage>
</organism>
<dbReference type="FunFam" id="1.10.3450.40:FF:000001">
    <property type="entry name" value="Signal recognition particle subunit SRP68"/>
    <property type="match status" value="1"/>
</dbReference>
<dbReference type="AlphaFoldDB" id="A9VCR0"/>
<dbReference type="InterPro" id="IPR026258">
    <property type="entry name" value="SRP68"/>
</dbReference>
<evidence type="ECO:0000313" key="14">
    <source>
        <dbReference type="Proteomes" id="UP000001357"/>
    </source>
</evidence>
<dbReference type="GO" id="GO:0005047">
    <property type="term" value="F:signal recognition particle binding"/>
    <property type="evidence" value="ECO:0000318"/>
    <property type="project" value="GO_Central"/>
</dbReference>
<sequence>MAEENGSAVVLQCNVLPMVVGLQRQHGLRHNDFQRYRRFCTRRIHRLRHTIKLTHGKRTFQPAPITAANLTSEAHLEILLLEIERAWAYALEDKQDAKDTPRKRMHARTRLGKAVKHAEALKALLAQAAEEQTATVEEATQTELQAYLTWIAGVAAFENSNWERATELLTQSAQIYQGLAATPAIAADAELQKIYQQRVTEITASLRYCHYNIAQTQGHGADASKALKDLKAQLAADDAGVMAMLGERLEAALVVEHEGDADSFANVTWLGRTAPVPTLPIRQTLAQIQGRRDEMTAANFADTKEHLVAFDQLLMDYAEAERVTAKALADERAEAGSNASESSLEKQAHLQFLKAYLAAERLRTTMERNYVMVDASAARLRADEGKPDELIRLYDDQLQVVTDLETIELIQDDADAMDAIAARQAYFRALRCFYVAEVLRRTDKFKESLRLYDRTQERCTQAHAAIKRLDEPLSEDQRVQADLAMVKRSIRAVHLTMKATVALTDAQASATKSAAATTALADDLQVFDDSEAALERPLVALPPQMQPIRCKPLVFDLAIDYRQYPSLAHRLETKATAASVTSTVGGVLKSFTGGWFS</sequence>
<dbReference type="GO" id="GO:0005829">
    <property type="term" value="C:cytosol"/>
    <property type="evidence" value="ECO:0007669"/>
    <property type="project" value="UniProtKB-ARBA"/>
</dbReference>
<evidence type="ECO:0000256" key="11">
    <source>
        <dbReference type="ARBA" id="ARBA00029498"/>
    </source>
</evidence>
<dbReference type="InterPro" id="IPR038253">
    <property type="entry name" value="SRP68_N_sf"/>
</dbReference>
<evidence type="ECO:0000256" key="1">
    <source>
        <dbReference type="ARBA" id="ARBA00004240"/>
    </source>
</evidence>